<feature type="transmembrane region" description="Helical" evidence="6">
    <location>
        <begin position="201"/>
        <end position="226"/>
    </location>
</feature>
<reference evidence="8 9" key="1">
    <citation type="submission" date="2023-09" db="EMBL/GenBank/DDBJ databases">
        <title>Nesidiocoris tenuis whole genome shotgun sequence.</title>
        <authorList>
            <person name="Shibata T."/>
            <person name="Shimoda M."/>
            <person name="Kobayashi T."/>
            <person name="Uehara T."/>
        </authorList>
    </citation>
    <scope>NUCLEOTIDE SEQUENCE [LARGE SCALE GENOMIC DNA]</scope>
    <source>
        <strain evidence="8 9">Japan</strain>
    </source>
</reference>
<name>A0ABN7ANK3_9HEMI</name>
<feature type="transmembrane region" description="Helical" evidence="6">
    <location>
        <begin position="156"/>
        <end position="181"/>
    </location>
</feature>
<feature type="transmembrane region" description="Helical" evidence="6">
    <location>
        <begin position="96"/>
        <end position="116"/>
    </location>
</feature>
<accession>A0ABN7ANK3</accession>
<evidence type="ECO:0000313" key="9">
    <source>
        <dbReference type="Proteomes" id="UP001307889"/>
    </source>
</evidence>
<comment type="subcellular location">
    <subcellularLocation>
        <location evidence="1">Endomembrane system</location>
        <topology evidence="1">Multi-pass membrane protein</topology>
    </subcellularLocation>
</comment>
<evidence type="ECO:0000259" key="7">
    <source>
        <dbReference type="Pfam" id="PF10277"/>
    </source>
</evidence>
<keyword evidence="3 6" id="KW-0812">Transmembrane</keyword>
<keyword evidence="5 6" id="KW-0472">Membrane</keyword>
<evidence type="ECO:0000256" key="4">
    <source>
        <dbReference type="ARBA" id="ARBA00022989"/>
    </source>
</evidence>
<dbReference type="Proteomes" id="UP001307889">
    <property type="component" value="Chromosome 4"/>
</dbReference>
<feature type="transmembrane region" description="Helical" evidence="6">
    <location>
        <begin position="122"/>
        <end position="144"/>
    </location>
</feature>
<feature type="transmembrane region" description="Helical" evidence="6">
    <location>
        <begin position="12"/>
        <end position="34"/>
    </location>
</feature>
<evidence type="ECO:0000256" key="1">
    <source>
        <dbReference type="ARBA" id="ARBA00004127"/>
    </source>
</evidence>
<evidence type="ECO:0000256" key="5">
    <source>
        <dbReference type="ARBA" id="ARBA00023136"/>
    </source>
</evidence>
<evidence type="ECO:0000256" key="6">
    <source>
        <dbReference type="SAM" id="Phobius"/>
    </source>
</evidence>
<dbReference type="PANTHER" id="PTHR21324">
    <property type="entry name" value="FASTING-INDUCIBLE INTEGRAL MEMBRANE PROTEIN TM6P1-RELATED"/>
    <property type="match status" value="1"/>
</dbReference>
<dbReference type="InterPro" id="IPR019402">
    <property type="entry name" value="CWH43_N"/>
</dbReference>
<organism evidence="8 9">
    <name type="scientific">Nesidiocoris tenuis</name>
    <dbReference type="NCBI Taxonomy" id="355587"/>
    <lineage>
        <taxon>Eukaryota</taxon>
        <taxon>Metazoa</taxon>
        <taxon>Ecdysozoa</taxon>
        <taxon>Arthropoda</taxon>
        <taxon>Hexapoda</taxon>
        <taxon>Insecta</taxon>
        <taxon>Pterygota</taxon>
        <taxon>Neoptera</taxon>
        <taxon>Paraneoptera</taxon>
        <taxon>Hemiptera</taxon>
        <taxon>Heteroptera</taxon>
        <taxon>Panheteroptera</taxon>
        <taxon>Cimicomorpha</taxon>
        <taxon>Miridae</taxon>
        <taxon>Dicyphina</taxon>
        <taxon>Nesidiocoris</taxon>
    </lineage>
</organism>
<comment type="similarity">
    <text evidence="2">Belongs to the DRAM/TMEM150 family.</text>
</comment>
<dbReference type="PANTHER" id="PTHR21324:SF2">
    <property type="entry name" value="EG:22E5.9 PROTEIN"/>
    <property type="match status" value="1"/>
</dbReference>
<dbReference type="Pfam" id="PF10277">
    <property type="entry name" value="Frag1"/>
    <property type="match status" value="1"/>
</dbReference>
<protein>
    <submittedName>
        <fullName evidence="8">Frag1/DRAM/Sfk1 family</fullName>
    </submittedName>
</protein>
<keyword evidence="4 6" id="KW-1133">Transmembrane helix</keyword>
<keyword evidence="9" id="KW-1185">Reference proteome</keyword>
<dbReference type="InterPro" id="IPR050911">
    <property type="entry name" value="DRAM/TMEM150_Autophagy_Mod"/>
</dbReference>
<dbReference type="EMBL" id="AP028912">
    <property type="protein sequence ID" value="BES93808.1"/>
    <property type="molecule type" value="Genomic_DNA"/>
</dbReference>
<evidence type="ECO:0000313" key="8">
    <source>
        <dbReference type="EMBL" id="BES93808.1"/>
    </source>
</evidence>
<feature type="transmembrane region" description="Helical" evidence="6">
    <location>
        <begin position="54"/>
        <end position="75"/>
    </location>
</feature>
<evidence type="ECO:0000256" key="2">
    <source>
        <dbReference type="ARBA" id="ARBA00006565"/>
    </source>
</evidence>
<gene>
    <name evidence="8" type="ORF">NTJ_06617</name>
</gene>
<evidence type="ECO:0000256" key="3">
    <source>
        <dbReference type="ARBA" id="ARBA00022692"/>
    </source>
</evidence>
<sequence length="260" mass="29212">MTKKENLHIFPSLVCLLAPTTFLITFAVAVKLGHVSTILPYISDTGNHMPESCIFSQFLNMTAFLLLICVYIRYLQIESLATFKTPIGPRLSYNAISWYTGFLACLGMGIVANFQVENIYQVHYVGALLSFVGGSFYFSFQTIFSYHLSKLDNSRYLFYTRCALCVLSACLCVLAIAYGITSSAEYHGNNSSHWSWSDGGYVLHVVSSSSEWLLAFCQCALVLTFMPEFKRISIYSPKFEIRGIHDVDLERPEPQSGEIV</sequence>
<feature type="domain" description="CWH43-like N-terminal" evidence="7">
    <location>
        <begin position="7"/>
        <end position="231"/>
    </location>
</feature>
<proteinExistence type="inferred from homology"/>